<gene>
    <name evidence="12" type="ORF">J1605_016613</name>
</gene>
<keyword evidence="8" id="KW-0265">Erythrocyte maturation</keyword>
<accession>A0AB34I5V1</accession>
<keyword evidence="5" id="KW-0964">Secreted</keyword>
<dbReference type="AlphaFoldDB" id="A0AB34I5V1"/>
<feature type="compositionally biased region" description="Basic and acidic residues" evidence="11">
    <location>
        <begin position="1"/>
        <end position="20"/>
    </location>
</feature>
<dbReference type="PANTHER" id="PTHR10370:SF0">
    <property type="entry name" value="ERYTHROPOIETIN"/>
    <property type="match status" value="1"/>
</dbReference>
<evidence type="ECO:0000256" key="3">
    <source>
        <dbReference type="ARBA" id="ARBA00005782"/>
    </source>
</evidence>
<evidence type="ECO:0000256" key="9">
    <source>
        <dbReference type="ARBA" id="ARBA00023157"/>
    </source>
</evidence>
<keyword evidence="9" id="KW-1015">Disulfide bond</keyword>
<feature type="region of interest" description="Disordered" evidence="11">
    <location>
        <begin position="1"/>
        <end position="24"/>
    </location>
</feature>
<dbReference type="GO" id="GO:0008284">
    <property type="term" value="P:positive regulation of cell population proliferation"/>
    <property type="evidence" value="ECO:0007669"/>
    <property type="project" value="TreeGrafter"/>
</dbReference>
<dbReference type="PANTHER" id="PTHR10370">
    <property type="entry name" value="ERYTHROPOIETIN"/>
    <property type="match status" value="1"/>
</dbReference>
<evidence type="ECO:0000256" key="6">
    <source>
        <dbReference type="ARBA" id="ARBA00022702"/>
    </source>
</evidence>
<dbReference type="PRINTS" id="PR00272">
    <property type="entry name" value="ERYTHROPTN"/>
</dbReference>
<dbReference type="SUPFAM" id="SSF47266">
    <property type="entry name" value="4-helical cytokines"/>
    <property type="match status" value="1"/>
</dbReference>
<dbReference type="Gene3D" id="1.20.1250.10">
    <property type="match status" value="1"/>
</dbReference>
<evidence type="ECO:0000256" key="2">
    <source>
        <dbReference type="ARBA" id="ARBA00004613"/>
    </source>
</evidence>
<proteinExistence type="inferred from homology"/>
<dbReference type="EMBL" id="JAIQCJ010000020">
    <property type="protein sequence ID" value="KAJ8798810.1"/>
    <property type="molecule type" value="Genomic_DNA"/>
</dbReference>
<keyword evidence="7" id="KW-0732">Signal</keyword>
<dbReference type="InterPro" id="IPR003013">
    <property type="entry name" value="Erythroptn"/>
</dbReference>
<dbReference type="GO" id="GO:0043249">
    <property type="term" value="P:erythrocyte maturation"/>
    <property type="evidence" value="ECO:0007669"/>
    <property type="project" value="UniProtKB-KW"/>
</dbReference>
<sequence>MKAKEAEPERSQGSGREDSRGQSSGMECPALLLLLSLPLLSLGLPVLGAPPRLICDSRVLERYILEAREAENATVGCAEGCSFSENITVPDTKVNFHAWKRMEVQQQAVEVWQGLALLSEAILQGQALLANSSQPSEALQLHVDKAVSGLRSLTSLLRALGAQKEAVPLPDAASSAAPLRTFTVDTLCKLFRIYSNFLRGKLTLYTGEACRRGDRPLPPWLCPHPGSRQQVRETRGGGGRALRAASHGLSDLLTPMGLRPQALPTLVNKVAPFKASPQ</sequence>
<evidence type="ECO:0000256" key="7">
    <source>
        <dbReference type="ARBA" id="ARBA00022729"/>
    </source>
</evidence>
<evidence type="ECO:0000256" key="4">
    <source>
        <dbReference type="ARBA" id="ARBA00015421"/>
    </source>
</evidence>
<dbReference type="InterPro" id="IPR019767">
    <property type="entry name" value="EPO/TPO_CS"/>
</dbReference>
<keyword evidence="13" id="KW-1185">Reference proteome</keyword>
<dbReference type="GO" id="GO:0005128">
    <property type="term" value="F:erythropoietin receptor binding"/>
    <property type="evidence" value="ECO:0007669"/>
    <property type="project" value="InterPro"/>
</dbReference>
<organism evidence="12 13">
    <name type="scientific">Eschrichtius robustus</name>
    <name type="common">California gray whale</name>
    <name type="synonym">Eschrichtius gibbosus</name>
    <dbReference type="NCBI Taxonomy" id="9764"/>
    <lineage>
        <taxon>Eukaryota</taxon>
        <taxon>Metazoa</taxon>
        <taxon>Chordata</taxon>
        <taxon>Craniata</taxon>
        <taxon>Vertebrata</taxon>
        <taxon>Euteleostomi</taxon>
        <taxon>Mammalia</taxon>
        <taxon>Eutheria</taxon>
        <taxon>Laurasiatheria</taxon>
        <taxon>Artiodactyla</taxon>
        <taxon>Whippomorpha</taxon>
        <taxon>Cetacea</taxon>
        <taxon>Mysticeti</taxon>
        <taxon>Eschrichtiidae</taxon>
        <taxon>Eschrichtius</taxon>
    </lineage>
</organism>
<dbReference type="GO" id="GO:0005615">
    <property type="term" value="C:extracellular space"/>
    <property type="evidence" value="ECO:0007669"/>
    <property type="project" value="UniProtKB-ARBA"/>
</dbReference>
<protein>
    <recommendedName>
        <fullName evidence="4">Erythropoietin</fullName>
    </recommendedName>
</protein>
<reference evidence="12 13" key="1">
    <citation type="submission" date="2022-11" db="EMBL/GenBank/DDBJ databases">
        <title>Whole genome sequence of Eschrichtius robustus ER-17-0199.</title>
        <authorList>
            <person name="Bruniche-Olsen A."/>
            <person name="Black A.N."/>
            <person name="Fields C.J."/>
            <person name="Walden K."/>
            <person name="Dewoody J.A."/>
        </authorList>
    </citation>
    <scope>NUCLEOTIDE SEQUENCE [LARGE SCALE GENOMIC DNA]</scope>
    <source>
        <strain evidence="12">ER-17-0199</strain>
        <tissue evidence="12">Blubber</tissue>
    </source>
</reference>
<dbReference type="PROSITE" id="PS00817">
    <property type="entry name" value="EPO_TPO"/>
    <property type="match status" value="1"/>
</dbReference>
<evidence type="ECO:0000256" key="1">
    <source>
        <dbReference type="ARBA" id="ARBA00002679"/>
    </source>
</evidence>
<comment type="function">
    <text evidence="1">Hormone involved in the regulation of erythrocyte proliferation and differentiation and the maintenance of a physiological level of circulating erythrocyte mass. Binds to EPOR leading to EPOR dimerization and JAK2 activation thereby activating specific downstream effectors, including STAT1 and STAT3.</text>
</comment>
<comment type="similarity">
    <text evidence="3">Belongs to the EPO/TPO family.</text>
</comment>
<dbReference type="GO" id="GO:0005179">
    <property type="term" value="F:hormone activity"/>
    <property type="evidence" value="ECO:0007669"/>
    <property type="project" value="UniProtKB-KW"/>
</dbReference>
<dbReference type="GO" id="GO:0038162">
    <property type="term" value="P:erythropoietin-mediated signaling pathway"/>
    <property type="evidence" value="ECO:0007669"/>
    <property type="project" value="TreeGrafter"/>
</dbReference>
<dbReference type="GO" id="GO:0030295">
    <property type="term" value="F:protein kinase activator activity"/>
    <property type="evidence" value="ECO:0007669"/>
    <property type="project" value="TreeGrafter"/>
</dbReference>
<dbReference type="InterPro" id="IPR009079">
    <property type="entry name" value="4_helix_cytokine-like_core"/>
</dbReference>
<comment type="subcellular location">
    <subcellularLocation>
        <location evidence="2">Secreted</location>
    </subcellularLocation>
</comment>
<keyword evidence="10" id="KW-0325">Glycoprotein</keyword>
<dbReference type="FunFam" id="1.20.1250.10:FF:000013">
    <property type="entry name" value="Erythropoietin"/>
    <property type="match status" value="1"/>
</dbReference>
<dbReference type="Proteomes" id="UP001159641">
    <property type="component" value="Unassembled WGS sequence"/>
</dbReference>
<evidence type="ECO:0000256" key="5">
    <source>
        <dbReference type="ARBA" id="ARBA00022525"/>
    </source>
</evidence>
<comment type="caution">
    <text evidence="12">The sequence shown here is derived from an EMBL/GenBank/DDBJ whole genome shotgun (WGS) entry which is preliminary data.</text>
</comment>
<dbReference type="GO" id="GO:0005125">
    <property type="term" value="F:cytokine activity"/>
    <property type="evidence" value="ECO:0007669"/>
    <property type="project" value="TreeGrafter"/>
</dbReference>
<evidence type="ECO:0000313" key="13">
    <source>
        <dbReference type="Proteomes" id="UP001159641"/>
    </source>
</evidence>
<name>A0AB34I5V1_ESCRO</name>
<dbReference type="GO" id="GO:0046579">
    <property type="term" value="P:positive regulation of Ras protein signal transduction"/>
    <property type="evidence" value="ECO:0007669"/>
    <property type="project" value="TreeGrafter"/>
</dbReference>
<dbReference type="InterPro" id="IPR001323">
    <property type="entry name" value="EPO_TPO"/>
</dbReference>
<keyword evidence="6" id="KW-0372">Hormone</keyword>
<evidence type="ECO:0000313" key="12">
    <source>
        <dbReference type="EMBL" id="KAJ8798810.1"/>
    </source>
</evidence>
<evidence type="ECO:0000256" key="8">
    <source>
        <dbReference type="ARBA" id="ARBA00023057"/>
    </source>
</evidence>
<dbReference type="Pfam" id="PF00758">
    <property type="entry name" value="EPO_TPO"/>
    <property type="match status" value="1"/>
</dbReference>
<evidence type="ECO:0000256" key="10">
    <source>
        <dbReference type="ARBA" id="ARBA00023180"/>
    </source>
</evidence>
<dbReference type="GO" id="GO:0006950">
    <property type="term" value="P:response to stress"/>
    <property type="evidence" value="ECO:0007669"/>
    <property type="project" value="UniProtKB-ARBA"/>
</dbReference>
<evidence type="ECO:0000256" key="11">
    <source>
        <dbReference type="SAM" id="MobiDB-lite"/>
    </source>
</evidence>